<evidence type="ECO:0000256" key="4">
    <source>
        <dbReference type="ARBA" id="ARBA00013049"/>
    </source>
</evidence>
<comment type="cofactor">
    <cofactor evidence="1">
        <name>pyridoxal 5'-phosphate</name>
        <dbReference type="ChEBI" id="CHEBI:597326"/>
    </cofactor>
</comment>
<evidence type="ECO:0000256" key="8">
    <source>
        <dbReference type="RuleBase" id="RU003560"/>
    </source>
</evidence>
<comment type="subunit">
    <text evidence="3">Homotetramer.</text>
</comment>
<dbReference type="Proteomes" id="UP001165283">
    <property type="component" value="Unassembled WGS sequence"/>
</dbReference>
<protein>
    <recommendedName>
        <fullName evidence="4">alanine--glyoxylate transaminase</fullName>
        <ecNumber evidence="4">2.6.1.44</ecNumber>
    </recommendedName>
</protein>
<dbReference type="SUPFAM" id="SSF53383">
    <property type="entry name" value="PLP-dependent transferases"/>
    <property type="match status" value="1"/>
</dbReference>
<comment type="caution">
    <text evidence="9">The sequence shown here is derived from an EMBL/GenBank/DDBJ whole genome shotgun (WGS) entry which is preliminary data.</text>
</comment>
<evidence type="ECO:0000313" key="9">
    <source>
        <dbReference type="EMBL" id="MCO1660157.1"/>
    </source>
</evidence>
<dbReference type="InterPro" id="IPR015424">
    <property type="entry name" value="PyrdxlP-dep_Trfase"/>
</dbReference>
<gene>
    <name evidence="9" type="ORF">KDL28_34365</name>
</gene>
<dbReference type="Gene3D" id="3.40.640.10">
    <property type="entry name" value="Type I PLP-dependent aspartate aminotransferase-like (Major domain)"/>
    <property type="match status" value="1"/>
</dbReference>
<dbReference type="GO" id="GO:0008483">
    <property type="term" value="F:transaminase activity"/>
    <property type="evidence" value="ECO:0007669"/>
    <property type="project" value="UniProtKB-KW"/>
</dbReference>
<proteinExistence type="inferred from homology"/>
<keyword evidence="7 8" id="KW-0663">Pyridoxal phosphate</keyword>
<organism evidence="9 10">
    <name type="scientific">Pseudonocardia humida</name>
    <dbReference type="NCBI Taxonomy" id="2800819"/>
    <lineage>
        <taxon>Bacteria</taxon>
        <taxon>Bacillati</taxon>
        <taxon>Actinomycetota</taxon>
        <taxon>Actinomycetes</taxon>
        <taxon>Pseudonocardiales</taxon>
        <taxon>Pseudonocardiaceae</taxon>
        <taxon>Pseudonocardia</taxon>
    </lineage>
</organism>
<dbReference type="Gene3D" id="3.90.1150.10">
    <property type="entry name" value="Aspartate Aminotransferase, domain 1"/>
    <property type="match status" value="1"/>
</dbReference>
<keyword evidence="10" id="KW-1185">Reference proteome</keyword>
<dbReference type="PIRSF" id="PIRSF000521">
    <property type="entry name" value="Transaminase_4ab_Lys_Orn"/>
    <property type="match status" value="1"/>
</dbReference>
<dbReference type="InterPro" id="IPR005814">
    <property type="entry name" value="Aminotrans_3"/>
</dbReference>
<evidence type="ECO:0000256" key="6">
    <source>
        <dbReference type="ARBA" id="ARBA00022679"/>
    </source>
</evidence>
<evidence type="ECO:0000256" key="5">
    <source>
        <dbReference type="ARBA" id="ARBA00022576"/>
    </source>
</evidence>
<evidence type="ECO:0000313" key="10">
    <source>
        <dbReference type="Proteomes" id="UP001165283"/>
    </source>
</evidence>
<evidence type="ECO:0000256" key="1">
    <source>
        <dbReference type="ARBA" id="ARBA00001933"/>
    </source>
</evidence>
<evidence type="ECO:0000256" key="7">
    <source>
        <dbReference type="ARBA" id="ARBA00022898"/>
    </source>
</evidence>
<dbReference type="InterPro" id="IPR015422">
    <property type="entry name" value="PyrdxlP-dep_Trfase_small"/>
</dbReference>
<sequence>MNGPSAHGERTSQHDNLLGRTRAVLPSWLAIYYDEPIEIERGEGRYVWTDDGTRYLDFFGGILTTMTAHALPEVTKAVADQAGKIIHSSTLYLNRPMVELAEQIAAVSAIPDAKVFLTTSGTEANDAALLLASSLRRSNQILALRNSYHGRSFSTIAITGNRSWSPTSLSPFQTYYVHGGQRYRSPFAGLSDGEFIAACVADLRDVLDQSGGDVAALIAEPIQGVGGFTHGPDGLLGALAEVLREHGILIIADEVQTGWGRTGEHFWGWQAHGFTPDIVTFAKGVGNGLSMGGVIARAEVMDSLGANSISTFGGSPLTSAGALANLRYLLDHDLQANAARHGPVLIEGLRALGSPIVGDVRGKGLMIGVELVRPGTGTPGDPAPELAAAVLEATKRRGLLVGKGGLHGNVLRIAPPMTLTADEATEGLTALIAAIREVDGGLAAGAPTTDEEITA</sequence>
<dbReference type="RefSeq" id="WP_252445487.1">
    <property type="nucleotide sequence ID" value="NZ_JAGSOV010000078.1"/>
</dbReference>
<keyword evidence="6" id="KW-0808">Transferase</keyword>
<comment type="similarity">
    <text evidence="2 8">Belongs to the class-III pyridoxal-phosphate-dependent aminotransferase family.</text>
</comment>
<dbReference type="EMBL" id="JAGSOV010000078">
    <property type="protein sequence ID" value="MCO1660157.1"/>
    <property type="molecule type" value="Genomic_DNA"/>
</dbReference>
<reference evidence="9" key="1">
    <citation type="submission" date="2021-04" db="EMBL/GenBank/DDBJ databases">
        <title>Pseudonocardia sp. nov., isolated from sandy soil of mangrove forest.</title>
        <authorList>
            <person name="Zan Z."/>
            <person name="Huang R."/>
            <person name="Liu W."/>
        </authorList>
    </citation>
    <scope>NUCLEOTIDE SEQUENCE</scope>
    <source>
        <strain evidence="9">S2-4</strain>
    </source>
</reference>
<dbReference type="PANTHER" id="PTHR45688">
    <property type="match status" value="1"/>
</dbReference>
<name>A0ABT1AAV0_9PSEU</name>
<evidence type="ECO:0000256" key="3">
    <source>
        <dbReference type="ARBA" id="ARBA00011881"/>
    </source>
</evidence>
<dbReference type="EC" id="2.6.1.44" evidence="4"/>
<dbReference type="PANTHER" id="PTHR45688:SF3">
    <property type="entry name" value="ALANINE--GLYOXYLATE AMINOTRANSFERASE 2, MITOCHONDRIAL"/>
    <property type="match status" value="1"/>
</dbReference>
<evidence type="ECO:0000256" key="2">
    <source>
        <dbReference type="ARBA" id="ARBA00008954"/>
    </source>
</evidence>
<keyword evidence="5 9" id="KW-0032">Aminotransferase</keyword>
<dbReference type="Pfam" id="PF00202">
    <property type="entry name" value="Aminotran_3"/>
    <property type="match status" value="1"/>
</dbReference>
<dbReference type="CDD" id="cd00610">
    <property type="entry name" value="OAT_like"/>
    <property type="match status" value="1"/>
</dbReference>
<accession>A0ABT1AAV0</accession>
<dbReference type="InterPro" id="IPR015421">
    <property type="entry name" value="PyrdxlP-dep_Trfase_major"/>
</dbReference>